<dbReference type="Proteomes" id="UP000623269">
    <property type="component" value="Unassembled WGS sequence"/>
</dbReference>
<feature type="transmembrane region" description="Helical" evidence="1">
    <location>
        <begin position="75"/>
        <end position="94"/>
    </location>
</feature>
<gene>
    <name evidence="2" type="primary">spoVAC</name>
    <name evidence="2" type="ORF">I5677_05290</name>
</gene>
<feature type="transmembrane region" description="Helical" evidence="1">
    <location>
        <begin position="143"/>
        <end position="161"/>
    </location>
</feature>
<keyword evidence="1" id="KW-0472">Membrane</keyword>
<feature type="transmembrane region" description="Helical" evidence="1">
    <location>
        <begin position="45"/>
        <end position="63"/>
    </location>
</feature>
<protein>
    <submittedName>
        <fullName evidence="2">Stage V sporulation protein AC</fullName>
    </submittedName>
</protein>
<dbReference type="RefSeq" id="WP_197660537.1">
    <property type="nucleotide sequence ID" value="NZ_JAEAGR010000004.1"/>
</dbReference>
<name>A0A8J7HCY2_9FIRM</name>
<evidence type="ECO:0000256" key="1">
    <source>
        <dbReference type="SAM" id="Phobius"/>
    </source>
</evidence>
<reference evidence="2" key="1">
    <citation type="submission" date="2020-12" db="EMBL/GenBank/DDBJ databases">
        <title>M. sibirica DSM 26468T genome.</title>
        <authorList>
            <person name="Thieme N."/>
            <person name="Rettenmaier R."/>
            <person name="Zverlov V."/>
            <person name="Liebl W."/>
        </authorList>
    </citation>
    <scope>NUCLEOTIDE SEQUENCE</scope>
    <source>
        <strain evidence="2">DSM 26468</strain>
    </source>
</reference>
<dbReference type="NCBIfam" id="TIGR02838">
    <property type="entry name" value="spore_V_AC"/>
    <property type="match status" value="1"/>
</dbReference>
<dbReference type="EMBL" id="JAEAGR010000004">
    <property type="protein sequence ID" value="MBH1940309.1"/>
    <property type="molecule type" value="Genomic_DNA"/>
</dbReference>
<dbReference type="PANTHER" id="PTHR38450:SF1">
    <property type="entry name" value="STAGE V SPORULATION PROTEIN AC"/>
    <property type="match status" value="1"/>
</dbReference>
<dbReference type="InterPro" id="IPR014203">
    <property type="entry name" value="Spore_V_AC"/>
</dbReference>
<proteinExistence type="predicted"/>
<keyword evidence="3" id="KW-1185">Reference proteome</keyword>
<evidence type="ECO:0000313" key="3">
    <source>
        <dbReference type="Proteomes" id="UP000623269"/>
    </source>
</evidence>
<dbReference type="InterPro" id="IPR005562">
    <property type="entry name" value="SpoVA"/>
</dbReference>
<organism evidence="2 3">
    <name type="scientific">Mobilitalea sibirica</name>
    <dbReference type="NCBI Taxonomy" id="1462919"/>
    <lineage>
        <taxon>Bacteria</taxon>
        <taxon>Bacillati</taxon>
        <taxon>Bacillota</taxon>
        <taxon>Clostridia</taxon>
        <taxon>Lachnospirales</taxon>
        <taxon>Lachnospiraceae</taxon>
        <taxon>Mobilitalea</taxon>
    </lineage>
</organism>
<feature type="transmembrane region" description="Helical" evidence="1">
    <location>
        <begin position="106"/>
        <end position="123"/>
    </location>
</feature>
<sequence length="167" mass="18111">MAKQNKPSVSGVVKEKNKTTRNENYNQYVKQVTPKFSCFKNCVKAFVIGGIICVIGQGFIKYYESLGADKELAKSYNTITLVFLAILLTGLGLYQKLAKFGGAGTLVPITGFANSVAAPAVEYKKEGQVFGVGAKIFTVAGPVILYGIFSTWVLGLFYYILKQVGIV</sequence>
<evidence type="ECO:0000313" key="2">
    <source>
        <dbReference type="EMBL" id="MBH1940309.1"/>
    </source>
</evidence>
<comment type="caution">
    <text evidence="2">The sequence shown here is derived from an EMBL/GenBank/DDBJ whole genome shotgun (WGS) entry which is preliminary data.</text>
</comment>
<dbReference type="Pfam" id="PF03862">
    <property type="entry name" value="SpoVAC_SpoVAEB"/>
    <property type="match status" value="1"/>
</dbReference>
<keyword evidence="1" id="KW-1133">Transmembrane helix</keyword>
<dbReference type="PANTHER" id="PTHR38450">
    <property type="entry name" value="STAGE V SPORULATION PROTEIN AC-RELATED"/>
    <property type="match status" value="1"/>
</dbReference>
<accession>A0A8J7HCY2</accession>
<dbReference type="AlphaFoldDB" id="A0A8J7HCY2"/>
<keyword evidence="1" id="KW-0812">Transmembrane</keyword>